<name>A0AAE1T4Q1_9LAMI</name>
<accession>A0AAE1T4Q1</accession>
<comment type="caution">
    <text evidence="2">The sequence shown here is derived from an EMBL/GenBank/DDBJ whole genome shotgun (WGS) entry which is preliminary data.</text>
</comment>
<feature type="signal peptide" evidence="1">
    <location>
        <begin position="1"/>
        <end position="23"/>
    </location>
</feature>
<keyword evidence="1" id="KW-0732">Signal</keyword>
<dbReference type="Proteomes" id="UP001289374">
    <property type="component" value="Unassembled WGS sequence"/>
</dbReference>
<reference evidence="2" key="2">
    <citation type="journal article" date="2024" name="Plant">
        <title>Genomic evolution and insights into agronomic trait innovations of Sesamum species.</title>
        <authorList>
            <person name="Miao H."/>
            <person name="Wang L."/>
            <person name="Qu L."/>
            <person name="Liu H."/>
            <person name="Sun Y."/>
            <person name="Le M."/>
            <person name="Wang Q."/>
            <person name="Wei S."/>
            <person name="Zheng Y."/>
            <person name="Lin W."/>
            <person name="Duan Y."/>
            <person name="Cao H."/>
            <person name="Xiong S."/>
            <person name="Wang X."/>
            <person name="Wei L."/>
            <person name="Li C."/>
            <person name="Ma Q."/>
            <person name="Ju M."/>
            <person name="Zhao R."/>
            <person name="Li G."/>
            <person name="Mu C."/>
            <person name="Tian Q."/>
            <person name="Mei H."/>
            <person name="Zhang T."/>
            <person name="Gao T."/>
            <person name="Zhang H."/>
        </authorList>
    </citation>
    <scope>NUCLEOTIDE SEQUENCE</scope>
    <source>
        <strain evidence="2">K16</strain>
    </source>
</reference>
<sequence>MSTMPSTMGICLLIVGDSVYASAFRLCGSETASTCVQIDKSLVWTKTSAESVAWFDRLRTLEVSEQSMNLFVTKLNDLFSLKDLCPVHYFLGIEISRDSTGFYLNQRKYINDLLDRWSIFHVSPCLHYANGPGSISFKMDSAPYTNPVSYRRIVGALHSSIWQTQGQTLHFLSVNSVNSLRHQQNYNGKQSKIYFEHVVARSSAESEYRSLAHTASELVWLRSLLTELSLFSRQPSTIWCDNVSAASLALAQALSS</sequence>
<proteinExistence type="predicted"/>
<protein>
    <submittedName>
        <fullName evidence="2">Mitochondrial protein</fullName>
    </submittedName>
</protein>
<evidence type="ECO:0000256" key="1">
    <source>
        <dbReference type="SAM" id="SignalP"/>
    </source>
</evidence>
<evidence type="ECO:0000313" key="3">
    <source>
        <dbReference type="Proteomes" id="UP001289374"/>
    </source>
</evidence>
<feature type="chain" id="PRO_5042004796" evidence="1">
    <location>
        <begin position="24"/>
        <end position="256"/>
    </location>
</feature>
<gene>
    <name evidence="2" type="ORF">Sango_2729000</name>
</gene>
<evidence type="ECO:0000313" key="2">
    <source>
        <dbReference type="EMBL" id="KAK4382213.1"/>
    </source>
</evidence>
<keyword evidence="3" id="KW-1185">Reference proteome</keyword>
<dbReference type="EMBL" id="JACGWL010000744">
    <property type="protein sequence ID" value="KAK4382213.1"/>
    <property type="molecule type" value="Genomic_DNA"/>
</dbReference>
<reference evidence="2" key="1">
    <citation type="submission" date="2020-06" db="EMBL/GenBank/DDBJ databases">
        <authorList>
            <person name="Li T."/>
            <person name="Hu X."/>
            <person name="Zhang T."/>
            <person name="Song X."/>
            <person name="Zhang H."/>
            <person name="Dai N."/>
            <person name="Sheng W."/>
            <person name="Hou X."/>
            <person name="Wei L."/>
        </authorList>
    </citation>
    <scope>NUCLEOTIDE SEQUENCE</scope>
    <source>
        <strain evidence="2">K16</strain>
        <tissue evidence="2">Leaf</tissue>
    </source>
</reference>
<organism evidence="2 3">
    <name type="scientific">Sesamum angolense</name>
    <dbReference type="NCBI Taxonomy" id="2727404"/>
    <lineage>
        <taxon>Eukaryota</taxon>
        <taxon>Viridiplantae</taxon>
        <taxon>Streptophyta</taxon>
        <taxon>Embryophyta</taxon>
        <taxon>Tracheophyta</taxon>
        <taxon>Spermatophyta</taxon>
        <taxon>Magnoliopsida</taxon>
        <taxon>eudicotyledons</taxon>
        <taxon>Gunneridae</taxon>
        <taxon>Pentapetalae</taxon>
        <taxon>asterids</taxon>
        <taxon>lamiids</taxon>
        <taxon>Lamiales</taxon>
        <taxon>Pedaliaceae</taxon>
        <taxon>Sesamum</taxon>
    </lineage>
</organism>
<dbReference type="AlphaFoldDB" id="A0AAE1T4Q1"/>